<dbReference type="InterPro" id="IPR009071">
    <property type="entry name" value="HMG_box_dom"/>
</dbReference>
<protein>
    <recommendedName>
        <fullName evidence="1">HMG box domain-containing protein</fullName>
    </recommendedName>
</protein>
<organism evidence="2">
    <name type="scientific">viral metagenome</name>
    <dbReference type="NCBI Taxonomy" id="1070528"/>
    <lineage>
        <taxon>unclassified sequences</taxon>
        <taxon>metagenomes</taxon>
        <taxon>organismal metagenomes</taxon>
    </lineage>
</organism>
<dbReference type="Gene3D" id="1.10.30.10">
    <property type="entry name" value="High mobility group box domain"/>
    <property type="match status" value="1"/>
</dbReference>
<dbReference type="Pfam" id="PF04690">
    <property type="entry name" value="YABBY"/>
    <property type="match status" value="1"/>
</dbReference>
<reference evidence="2" key="1">
    <citation type="journal article" date="2020" name="Nature">
        <title>Giant virus diversity and host interactions through global metagenomics.</title>
        <authorList>
            <person name="Schulz F."/>
            <person name="Roux S."/>
            <person name="Paez-Espino D."/>
            <person name="Jungbluth S."/>
            <person name="Walsh D.A."/>
            <person name="Denef V.J."/>
            <person name="McMahon K.D."/>
            <person name="Konstantinidis K.T."/>
            <person name="Eloe-Fadrosh E.A."/>
            <person name="Kyrpides N.C."/>
            <person name="Woyke T."/>
        </authorList>
    </citation>
    <scope>NUCLEOTIDE SEQUENCE</scope>
    <source>
        <strain evidence="2">GVMAG-M-3300027769-26</strain>
    </source>
</reference>
<accession>A0A6C0LDJ4</accession>
<evidence type="ECO:0000313" key="2">
    <source>
        <dbReference type="EMBL" id="QHU27798.1"/>
    </source>
</evidence>
<dbReference type="AlphaFoldDB" id="A0A6C0LDJ4"/>
<dbReference type="InterPro" id="IPR036910">
    <property type="entry name" value="HMG_box_dom_sf"/>
</dbReference>
<dbReference type="CDD" id="cd00084">
    <property type="entry name" value="HMG-box_SF"/>
    <property type="match status" value="1"/>
</dbReference>
<dbReference type="EMBL" id="MN740462">
    <property type="protein sequence ID" value="QHU27798.1"/>
    <property type="molecule type" value="Genomic_DNA"/>
</dbReference>
<dbReference type="InterPro" id="IPR056775">
    <property type="entry name" value="YABBY_C"/>
</dbReference>
<proteinExistence type="predicted"/>
<name>A0A6C0LDJ4_9ZZZZ</name>
<sequence length="128" mass="14556">MDNVLNNVGCAVNASDSPEIQEKKSKAVVKNVDTNKVLEYFKESIDSTNSYTLDEYKKLITAAFKEAAKKTSKRSSKSGEEVVKREPTKYNIFVKEEILKLKAENPDKQYKDLMKMAADKWNENKLAV</sequence>
<dbReference type="SUPFAM" id="SSF47095">
    <property type="entry name" value="HMG-box"/>
    <property type="match status" value="1"/>
</dbReference>
<dbReference type="PROSITE" id="PS50118">
    <property type="entry name" value="HMG_BOX_2"/>
    <property type="match status" value="1"/>
</dbReference>
<feature type="domain" description="HMG box" evidence="1">
    <location>
        <begin position="83"/>
        <end position="128"/>
    </location>
</feature>
<evidence type="ECO:0000259" key="1">
    <source>
        <dbReference type="PROSITE" id="PS50118"/>
    </source>
</evidence>